<keyword evidence="3" id="KW-0347">Helicase</keyword>
<dbReference type="InterPro" id="IPR003711">
    <property type="entry name" value="CarD-like/TRCF_RID"/>
</dbReference>
<evidence type="ECO:0000256" key="2">
    <source>
        <dbReference type="ARBA" id="ARBA00022801"/>
    </source>
</evidence>
<accession>X0TL02</accession>
<dbReference type="InterPro" id="IPR014001">
    <property type="entry name" value="Helicase_ATP-bd"/>
</dbReference>
<evidence type="ECO:0000256" key="4">
    <source>
        <dbReference type="ARBA" id="ARBA00023125"/>
    </source>
</evidence>
<name>X0TL02_9ZZZZ</name>
<dbReference type="Gene3D" id="3.40.50.300">
    <property type="entry name" value="P-loop containing nucleotide triphosphate hydrolases"/>
    <property type="match status" value="1"/>
</dbReference>
<dbReference type="InterPro" id="IPR011545">
    <property type="entry name" value="DEAD/DEAH_box_helicase_dom"/>
</dbReference>
<protein>
    <recommendedName>
        <fullName evidence="6">Helicase ATP-binding domain-containing protein</fullName>
    </recommendedName>
</protein>
<reference evidence="7" key="1">
    <citation type="journal article" date="2014" name="Front. Microbiol.">
        <title>High frequency of phylogenetically diverse reductive dehalogenase-homologous genes in deep subseafloor sedimentary metagenomes.</title>
        <authorList>
            <person name="Kawai M."/>
            <person name="Futagami T."/>
            <person name="Toyoda A."/>
            <person name="Takaki Y."/>
            <person name="Nishi S."/>
            <person name="Hori S."/>
            <person name="Arai W."/>
            <person name="Tsubouchi T."/>
            <person name="Morono Y."/>
            <person name="Uchiyama I."/>
            <person name="Ito T."/>
            <person name="Fujiyama A."/>
            <person name="Inagaki F."/>
            <person name="Takami H."/>
        </authorList>
    </citation>
    <scope>NUCLEOTIDE SEQUENCE</scope>
    <source>
        <strain evidence="7">Expedition CK06-06</strain>
    </source>
</reference>
<dbReference type="PROSITE" id="PS51192">
    <property type="entry name" value="HELICASE_ATP_BIND_1"/>
    <property type="match status" value="1"/>
</dbReference>
<dbReference type="InterPro" id="IPR027417">
    <property type="entry name" value="P-loop_NTPase"/>
</dbReference>
<dbReference type="SUPFAM" id="SSF52540">
    <property type="entry name" value="P-loop containing nucleoside triphosphate hydrolases"/>
    <property type="match status" value="1"/>
</dbReference>
<keyword evidence="3" id="KW-0547">Nucleotide-binding</keyword>
<gene>
    <name evidence="7" type="ORF">S01H1_29968</name>
</gene>
<dbReference type="Pfam" id="PF02559">
    <property type="entry name" value="CarD_TRCF_RID"/>
    <property type="match status" value="1"/>
</dbReference>
<feature type="domain" description="Helicase ATP-binding" evidence="6">
    <location>
        <begin position="117"/>
        <end position="188"/>
    </location>
</feature>
<sequence length="188" mass="21561">MEIENKVNDFVIVDYAHSDRLYIPADRISVLQKYVGAAERNPKLDRLGGLSWNVVKQKAKKSIKKIAKQLVELYALRKYRKGYAFSPPDHYYREFEATFEHEETPDQIRAIEDVLDDMASEKPMDRLICGDVGFGKTEVAVRAAFKAVSDGKQVALLVPTTVLGEQHYETFKNRMEPYSIRVGILSRF</sequence>
<feature type="non-terminal residue" evidence="7">
    <location>
        <position position="188"/>
    </location>
</feature>
<dbReference type="Gene3D" id="2.40.10.170">
    <property type="match status" value="1"/>
</dbReference>
<dbReference type="PANTHER" id="PTHR47964:SF1">
    <property type="entry name" value="ATP-DEPENDENT DNA HELICASE HOMOLOG RECG, CHLOROPLASTIC"/>
    <property type="match status" value="1"/>
</dbReference>
<evidence type="ECO:0000313" key="7">
    <source>
        <dbReference type="EMBL" id="GAF94238.1"/>
    </source>
</evidence>
<keyword evidence="1" id="KW-0227">DNA damage</keyword>
<keyword evidence="4" id="KW-0238">DNA-binding</keyword>
<keyword evidence="3" id="KW-0067">ATP-binding</keyword>
<proteinExistence type="predicted"/>
<dbReference type="AlphaFoldDB" id="X0TL02"/>
<evidence type="ECO:0000256" key="1">
    <source>
        <dbReference type="ARBA" id="ARBA00022763"/>
    </source>
</evidence>
<dbReference type="InterPro" id="IPR047112">
    <property type="entry name" value="RecG/Mfd"/>
</dbReference>
<dbReference type="SMART" id="SM01058">
    <property type="entry name" value="CarD_TRCF"/>
    <property type="match status" value="1"/>
</dbReference>
<evidence type="ECO:0000256" key="3">
    <source>
        <dbReference type="ARBA" id="ARBA00022806"/>
    </source>
</evidence>
<dbReference type="PANTHER" id="PTHR47964">
    <property type="entry name" value="ATP-DEPENDENT DNA HELICASE HOMOLOG RECG, CHLOROPLASTIC"/>
    <property type="match status" value="1"/>
</dbReference>
<dbReference type="GO" id="GO:0016787">
    <property type="term" value="F:hydrolase activity"/>
    <property type="evidence" value="ECO:0007669"/>
    <property type="project" value="UniProtKB-KW"/>
</dbReference>
<dbReference type="GO" id="GO:0003677">
    <property type="term" value="F:DNA binding"/>
    <property type="evidence" value="ECO:0007669"/>
    <property type="project" value="UniProtKB-KW"/>
</dbReference>
<dbReference type="GO" id="GO:0006281">
    <property type="term" value="P:DNA repair"/>
    <property type="evidence" value="ECO:0007669"/>
    <property type="project" value="UniProtKB-KW"/>
</dbReference>
<evidence type="ECO:0000256" key="5">
    <source>
        <dbReference type="ARBA" id="ARBA00023204"/>
    </source>
</evidence>
<dbReference type="GO" id="GO:0005524">
    <property type="term" value="F:ATP binding"/>
    <property type="evidence" value="ECO:0007669"/>
    <property type="project" value="InterPro"/>
</dbReference>
<evidence type="ECO:0000259" key="6">
    <source>
        <dbReference type="PROSITE" id="PS51192"/>
    </source>
</evidence>
<dbReference type="GO" id="GO:0003678">
    <property type="term" value="F:DNA helicase activity"/>
    <property type="evidence" value="ECO:0007669"/>
    <property type="project" value="TreeGrafter"/>
</dbReference>
<organism evidence="7">
    <name type="scientific">marine sediment metagenome</name>
    <dbReference type="NCBI Taxonomy" id="412755"/>
    <lineage>
        <taxon>unclassified sequences</taxon>
        <taxon>metagenomes</taxon>
        <taxon>ecological metagenomes</taxon>
    </lineage>
</organism>
<dbReference type="Pfam" id="PF00270">
    <property type="entry name" value="DEAD"/>
    <property type="match status" value="1"/>
</dbReference>
<keyword evidence="2" id="KW-0378">Hydrolase</keyword>
<keyword evidence="5" id="KW-0234">DNA repair</keyword>
<comment type="caution">
    <text evidence="7">The sequence shown here is derived from an EMBL/GenBank/DDBJ whole genome shotgun (WGS) entry which is preliminary data.</text>
</comment>
<dbReference type="EMBL" id="BARS01018416">
    <property type="protein sequence ID" value="GAF94238.1"/>
    <property type="molecule type" value="Genomic_DNA"/>
</dbReference>